<dbReference type="AlphaFoldDB" id="A0A9P1BXU4"/>
<evidence type="ECO:0000313" key="4">
    <source>
        <dbReference type="Proteomes" id="UP001152797"/>
    </source>
</evidence>
<evidence type="ECO:0000256" key="1">
    <source>
        <dbReference type="SAM" id="SignalP"/>
    </source>
</evidence>
<name>A0A9P1BXU4_9DINO</name>
<organism evidence="2">
    <name type="scientific">Cladocopium goreaui</name>
    <dbReference type="NCBI Taxonomy" id="2562237"/>
    <lineage>
        <taxon>Eukaryota</taxon>
        <taxon>Sar</taxon>
        <taxon>Alveolata</taxon>
        <taxon>Dinophyceae</taxon>
        <taxon>Suessiales</taxon>
        <taxon>Symbiodiniaceae</taxon>
        <taxon>Cladocopium</taxon>
    </lineage>
</organism>
<dbReference type="EMBL" id="CAMXCT020000635">
    <property type="protein sequence ID" value="CAL1134849.1"/>
    <property type="molecule type" value="Genomic_DNA"/>
</dbReference>
<keyword evidence="4" id="KW-1185">Reference proteome</keyword>
<evidence type="ECO:0000313" key="2">
    <source>
        <dbReference type="EMBL" id="CAI3981474.1"/>
    </source>
</evidence>
<protein>
    <submittedName>
        <fullName evidence="2">Uncharacterized protein</fullName>
    </submittedName>
</protein>
<dbReference type="OrthoDB" id="445476at2759"/>
<dbReference type="Proteomes" id="UP001152797">
    <property type="component" value="Unassembled WGS sequence"/>
</dbReference>
<dbReference type="EMBL" id="CAMXCT030000635">
    <property type="protein sequence ID" value="CAL4768786.1"/>
    <property type="molecule type" value="Genomic_DNA"/>
</dbReference>
<feature type="signal peptide" evidence="1">
    <location>
        <begin position="1"/>
        <end position="29"/>
    </location>
</feature>
<feature type="chain" id="PRO_5043269893" evidence="1">
    <location>
        <begin position="30"/>
        <end position="350"/>
    </location>
</feature>
<evidence type="ECO:0000313" key="3">
    <source>
        <dbReference type="EMBL" id="CAL4768786.1"/>
    </source>
</evidence>
<keyword evidence="1" id="KW-0732">Signal</keyword>
<reference evidence="2" key="1">
    <citation type="submission" date="2022-10" db="EMBL/GenBank/DDBJ databases">
        <authorList>
            <person name="Chen Y."/>
            <person name="Dougan E. K."/>
            <person name="Chan C."/>
            <person name="Rhodes N."/>
            <person name="Thang M."/>
        </authorList>
    </citation>
    <scope>NUCLEOTIDE SEQUENCE</scope>
</reference>
<comment type="caution">
    <text evidence="2">The sequence shown here is derived from an EMBL/GenBank/DDBJ whole genome shotgun (WGS) entry which is preliminary data.</text>
</comment>
<proteinExistence type="predicted"/>
<reference evidence="3 4" key="2">
    <citation type="submission" date="2024-05" db="EMBL/GenBank/DDBJ databases">
        <authorList>
            <person name="Chen Y."/>
            <person name="Shah S."/>
            <person name="Dougan E. K."/>
            <person name="Thang M."/>
            <person name="Chan C."/>
        </authorList>
    </citation>
    <scope>NUCLEOTIDE SEQUENCE [LARGE SCALE GENOMIC DNA]</scope>
</reference>
<accession>A0A9P1BXU4</accession>
<dbReference type="EMBL" id="CAMXCT010000635">
    <property type="protein sequence ID" value="CAI3981474.1"/>
    <property type="molecule type" value="Genomic_DNA"/>
</dbReference>
<gene>
    <name evidence="2" type="ORF">C1SCF055_LOCUS9257</name>
</gene>
<sequence length="350" mass="38372">MSPERTSAPWWIKLQRLVLVASVLGPWQAWLARGPFPGHSNSRCPARKAAKEGAGERNLWREAPEQALADALAQADAKWLLLQAEADAGEKDGDAAEKRSWRAAAVMADSALDRLRPYTIPAKYLDIPPLRGAEEALLDFLGENSGLVFNFLSKVETISPAGRAFWQAELYLRQLDDIAGETEVKQAAVEAKDRVEAEPEEMQNAIRGSVLLARQNFISAARFGYFLRRGLQRLDLERSLGQGSGSLSDWMGSLTPADAVELARAATKEAQRAVQHHATQLFGSEIELLQQLDYGPDAVQQLQLSDESRRRLSLEAAAFGAALFDAESSAGRRYRLEYTATGSRADGPLG</sequence>